<accession>A0A9P5Q847</accession>
<comment type="caution">
    <text evidence="1">The sequence shown here is derived from an EMBL/GenBank/DDBJ whole genome shotgun (WGS) entry which is preliminary data.</text>
</comment>
<keyword evidence="2" id="KW-1185">Reference proteome</keyword>
<gene>
    <name evidence="1" type="ORF">BDP27DRAFT_1255514</name>
</gene>
<dbReference type="OrthoDB" id="359154at2759"/>
<name>A0A9P5Q847_9AGAR</name>
<organism evidence="1 2">
    <name type="scientific">Rhodocollybia butyracea</name>
    <dbReference type="NCBI Taxonomy" id="206335"/>
    <lineage>
        <taxon>Eukaryota</taxon>
        <taxon>Fungi</taxon>
        <taxon>Dikarya</taxon>
        <taxon>Basidiomycota</taxon>
        <taxon>Agaricomycotina</taxon>
        <taxon>Agaricomycetes</taxon>
        <taxon>Agaricomycetidae</taxon>
        <taxon>Agaricales</taxon>
        <taxon>Marasmiineae</taxon>
        <taxon>Omphalotaceae</taxon>
        <taxon>Rhodocollybia</taxon>
    </lineage>
</organism>
<dbReference type="EMBL" id="JADNRY010000006">
    <property type="protein sequence ID" value="KAF9076569.1"/>
    <property type="molecule type" value="Genomic_DNA"/>
</dbReference>
<reference evidence="1" key="1">
    <citation type="submission" date="2020-11" db="EMBL/GenBank/DDBJ databases">
        <authorList>
            <consortium name="DOE Joint Genome Institute"/>
            <person name="Ahrendt S."/>
            <person name="Riley R."/>
            <person name="Andreopoulos W."/>
            <person name="Labutti K."/>
            <person name="Pangilinan J."/>
            <person name="Ruiz-Duenas F.J."/>
            <person name="Barrasa J.M."/>
            <person name="Sanchez-Garcia M."/>
            <person name="Camarero S."/>
            <person name="Miyauchi S."/>
            <person name="Serrano A."/>
            <person name="Linde D."/>
            <person name="Babiker R."/>
            <person name="Drula E."/>
            <person name="Ayuso-Fernandez I."/>
            <person name="Pacheco R."/>
            <person name="Padilla G."/>
            <person name="Ferreira P."/>
            <person name="Barriuso J."/>
            <person name="Kellner H."/>
            <person name="Castanera R."/>
            <person name="Alfaro M."/>
            <person name="Ramirez L."/>
            <person name="Pisabarro A.G."/>
            <person name="Kuo A."/>
            <person name="Tritt A."/>
            <person name="Lipzen A."/>
            <person name="He G."/>
            <person name="Yan M."/>
            <person name="Ng V."/>
            <person name="Cullen D."/>
            <person name="Martin F."/>
            <person name="Rosso M.-N."/>
            <person name="Henrissat B."/>
            <person name="Hibbett D."/>
            <person name="Martinez A.T."/>
            <person name="Grigoriev I.V."/>
        </authorList>
    </citation>
    <scope>NUCLEOTIDE SEQUENCE</scope>
    <source>
        <strain evidence="1">AH 40177</strain>
    </source>
</reference>
<sequence length="374" mass="43823">MPPTNRLVAYDLIHALTRTSRTTNFRHLLPAPKHLGENLQASQYTANFSPETVPVKDRIKWWNIVPGDQIRVIGDENSVIHQVTAINKLRNRVYVRDETAPQKDPRGAKEKEFHYSSCQLFLGKHELPLKPGQTERREVPVFAQRIGTSPPVWNTFLRRWVWERFATKTTPVLLESRKERIPIPWPKEKAPTHSDATIYDTSKEEVSKVTYKPPPFNRTLREPLPRVPTESEFLRAMYNPSYTPSFSGSQPPVEQYLFRELSNPHSRAKKMKRWQTAQRAKRDLLNQYMDEELKHLNGRTRGEARAEAAFKWRQALAKDSKARRIMRWIRLGGQARFEKKIRRKVRKEEKKKQRLAAMVLTEEPNQIIPKDLVV</sequence>
<proteinExistence type="predicted"/>
<dbReference type="Proteomes" id="UP000772434">
    <property type="component" value="Unassembled WGS sequence"/>
</dbReference>
<protein>
    <submittedName>
        <fullName evidence="1">Uncharacterized protein</fullName>
    </submittedName>
</protein>
<dbReference type="AlphaFoldDB" id="A0A9P5Q847"/>
<evidence type="ECO:0000313" key="2">
    <source>
        <dbReference type="Proteomes" id="UP000772434"/>
    </source>
</evidence>
<evidence type="ECO:0000313" key="1">
    <source>
        <dbReference type="EMBL" id="KAF9076569.1"/>
    </source>
</evidence>